<dbReference type="SUPFAM" id="SSF54637">
    <property type="entry name" value="Thioesterase/thiol ester dehydrase-isomerase"/>
    <property type="match status" value="1"/>
</dbReference>
<evidence type="ECO:0000313" key="4">
    <source>
        <dbReference type="EMBL" id="TQR84310.1"/>
    </source>
</evidence>
<dbReference type="InterPro" id="IPR006683">
    <property type="entry name" value="Thioestr_dom"/>
</dbReference>
<dbReference type="NCBIfam" id="TIGR00369">
    <property type="entry name" value="unchar_dom_1"/>
    <property type="match status" value="1"/>
</dbReference>
<protein>
    <submittedName>
        <fullName evidence="4">Hydroxyphenylacetyl-CoA thioesterase PaaI</fullName>
    </submittedName>
</protein>
<keyword evidence="5" id="KW-1185">Reference proteome</keyword>
<dbReference type="CDD" id="cd03443">
    <property type="entry name" value="PaaI_thioesterase"/>
    <property type="match status" value="1"/>
</dbReference>
<organism evidence="4 5">
    <name type="scientific">Mycolicibacterium hodleri</name>
    <dbReference type="NCBI Taxonomy" id="49897"/>
    <lineage>
        <taxon>Bacteria</taxon>
        <taxon>Bacillati</taxon>
        <taxon>Actinomycetota</taxon>
        <taxon>Actinomycetes</taxon>
        <taxon>Mycobacteriales</taxon>
        <taxon>Mycobacteriaceae</taxon>
        <taxon>Mycolicibacterium</taxon>
    </lineage>
</organism>
<evidence type="ECO:0000259" key="3">
    <source>
        <dbReference type="Pfam" id="PF03061"/>
    </source>
</evidence>
<feature type="domain" description="Thioesterase" evidence="3">
    <location>
        <begin position="55"/>
        <end position="125"/>
    </location>
</feature>
<accession>A0A544VWF7</accession>
<dbReference type="PANTHER" id="PTHR42856:SF1">
    <property type="entry name" value="ACYL-COENZYME A THIOESTERASE PAAI"/>
    <property type="match status" value="1"/>
</dbReference>
<dbReference type="FunFam" id="3.10.129.10:FF:000022">
    <property type="entry name" value="Phenylacetic acid degradation protein"/>
    <property type="match status" value="1"/>
</dbReference>
<dbReference type="EMBL" id="VIFX01000032">
    <property type="protein sequence ID" value="TQR84310.1"/>
    <property type="molecule type" value="Genomic_DNA"/>
</dbReference>
<dbReference type="PANTHER" id="PTHR42856">
    <property type="entry name" value="ACYL-COENZYME A THIOESTERASE PAAI"/>
    <property type="match status" value="1"/>
</dbReference>
<dbReference type="InterPro" id="IPR011973">
    <property type="entry name" value="PaaD"/>
</dbReference>
<dbReference type="Pfam" id="PF03061">
    <property type="entry name" value="4HBT"/>
    <property type="match status" value="1"/>
</dbReference>
<proteinExistence type="inferred from homology"/>
<dbReference type="InterPro" id="IPR029069">
    <property type="entry name" value="HotDog_dom_sf"/>
</dbReference>
<dbReference type="Proteomes" id="UP000315759">
    <property type="component" value="Unassembled WGS sequence"/>
</dbReference>
<comment type="caution">
    <text evidence="4">The sequence shown here is derived from an EMBL/GenBank/DDBJ whole genome shotgun (WGS) entry which is preliminary data.</text>
</comment>
<keyword evidence="2" id="KW-0378">Hydrolase</keyword>
<dbReference type="RefSeq" id="WP_142554222.1">
    <property type="nucleotide sequence ID" value="NZ_VIFX01000032.1"/>
</dbReference>
<evidence type="ECO:0000256" key="1">
    <source>
        <dbReference type="ARBA" id="ARBA00008324"/>
    </source>
</evidence>
<comment type="similarity">
    <text evidence="1">Belongs to the thioesterase PaaI family.</text>
</comment>
<dbReference type="InterPro" id="IPR052723">
    <property type="entry name" value="Acyl-CoA_thioesterase_PaaI"/>
</dbReference>
<dbReference type="AlphaFoldDB" id="A0A544VWF7"/>
<name>A0A544VWF7_9MYCO</name>
<evidence type="ECO:0000256" key="2">
    <source>
        <dbReference type="ARBA" id="ARBA00022801"/>
    </source>
</evidence>
<dbReference type="GO" id="GO:0016289">
    <property type="term" value="F:acyl-CoA hydrolase activity"/>
    <property type="evidence" value="ECO:0007669"/>
    <property type="project" value="TreeGrafter"/>
</dbReference>
<reference evidence="4 5" key="1">
    <citation type="submission" date="2018-10" db="EMBL/GenBank/DDBJ databases">
        <title>Draft genome of Mycobacterium hodleri strain B.</title>
        <authorList>
            <person name="Amande T.J."/>
            <person name="Mcgenity T.J."/>
        </authorList>
    </citation>
    <scope>NUCLEOTIDE SEQUENCE [LARGE SCALE GENOMIC DNA]</scope>
    <source>
        <strain evidence="4 5">B</strain>
    </source>
</reference>
<gene>
    <name evidence="4" type="primary">paaI</name>
    <name evidence="4" type="ORF">D8S82_22450</name>
</gene>
<evidence type="ECO:0000313" key="5">
    <source>
        <dbReference type="Proteomes" id="UP000315759"/>
    </source>
</evidence>
<dbReference type="NCBIfam" id="TIGR02286">
    <property type="entry name" value="PaaD"/>
    <property type="match status" value="1"/>
</dbReference>
<dbReference type="InterPro" id="IPR003736">
    <property type="entry name" value="PAAI_dom"/>
</dbReference>
<dbReference type="Gene3D" id="3.10.129.10">
    <property type="entry name" value="Hotdog Thioesterase"/>
    <property type="match status" value="1"/>
</dbReference>
<sequence length="139" mass="14675">MDTEMTSEGVAFAKQMLADDHAAEAMGIRLVRAGIGSATLAMAVTASMVNGHRMTHGGFVFALADTAFAVACNSYGRTTVASGGAITYLESTALGDELIAEAVERTRRGRSGVYDVTVRRGDDVVAEFRGNSREVRPRA</sequence>